<dbReference type="SUPFAM" id="SSF56796">
    <property type="entry name" value="Dehydroquinate synthase-like"/>
    <property type="match status" value="1"/>
</dbReference>
<dbReference type="GO" id="GO:0047516">
    <property type="term" value="F:1,3-propanediol dehydrogenase activity"/>
    <property type="evidence" value="ECO:0007669"/>
    <property type="project" value="UniProtKB-EC"/>
</dbReference>
<dbReference type="Gene3D" id="3.40.50.1970">
    <property type="match status" value="1"/>
</dbReference>
<feature type="domain" description="Alcohol dehydrogenase iron-type/glycerol dehydrogenase GldA" evidence="3">
    <location>
        <begin position="52"/>
        <end position="90"/>
    </location>
</feature>
<dbReference type="EMBL" id="UGMG01000001">
    <property type="protein sequence ID" value="STV32358.1"/>
    <property type="molecule type" value="Genomic_DNA"/>
</dbReference>
<reference evidence="4 5" key="1">
    <citation type="submission" date="2018-06" db="EMBL/GenBank/DDBJ databases">
        <authorList>
            <consortium name="Pathogen Informatics"/>
            <person name="Doyle S."/>
        </authorList>
    </citation>
    <scope>NUCLEOTIDE SEQUENCE [LARGE SCALE GENOMIC DNA]</scope>
    <source>
        <strain evidence="4 5">NCTC11679</strain>
    </source>
</reference>
<proteinExistence type="predicted"/>
<keyword evidence="1 4" id="KW-0560">Oxidoreductase</keyword>
<dbReference type="Proteomes" id="UP000255239">
    <property type="component" value="Unassembled WGS sequence"/>
</dbReference>
<dbReference type="InterPro" id="IPR001670">
    <property type="entry name" value="ADH_Fe/GldA"/>
</dbReference>
<evidence type="ECO:0000313" key="5">
    <source>
        <dbReference type="Proteomes" id="UP000255239"/>
    </source>
</evidence>
<evidence type="ECO:0000256" key="2">
    <source>
        <dbReference type="SAM" id="MobiDB-lite"/>
    </source>
</evidence>
<feature type="compositionally biased region" description="Basic and acidic residues" evidence="2">
    <location>
        <begin position="103"/>
        <end position="113"/>
    </location>
</feature>
<evidence type="ECO:0000256" key="1">
    <source>
        <dbReference type="ARBA" id="ARBA00023002"/>
    </source>
</evidence>
<protein>
    <submittedName>
        <fullName evidence="4">Alcohol dehydrogenase</fullName>
        <ecNumber evidence="4">1.1.1.202</ecNumber>
    </submittedName>
</protein>
<feature type="region of interest" description="Disordered" evidence="2">
    <location>
        <begin position="100"/>
        <end position="121"/>
    </location>
</feature>
<evidence type="ECO:0000313" key="4">
    <source>
        <dbReference type="EMBL" id="STV32358.1"/>
    </source>
</evidence>
<organism evidence="4 5">
    <name type="scientific">Klebsiella pneumoniae</name>
    <dbReference type="NCBI Taxonomy" id="573"/>
    <lineage>
        <taxon>Bacteria</taxon>
        <taxon>Pseudomonadati</taxon>
        <taxon>Pseudomonadota</taxon>
        <taxon>Gammaproteobacteria</taxon>
        <taxon>Enterobacterales</taxon>
        <taxon>Enterobacteriaceae</taxon>
        <taxon>Klebsiella/Raoultella group</taxon>
        <taxon>Klebsiella</taxon>
        <taxon>Klebsiella pneumoniae complex</taxon>
    </lineage>
</organism>
<dbReference type="EC" id="1.1.1.202" evidence="4"/>
<accession>A0A378BB69</accession>
<sequence>MATSSSPWAAAARTIAAKASASPPPHEGDLYQYAGIETLTNPLPAYRRGQYTAGTASEVTRHCVLTNTETKVKFVIVSWRNLPSVSINDPLLMIGKPAALTGGDRDGCPDPRRRGLYLQRR</sequence>
<evidence type="ECO:0000259" key="3">
    <source>
        <dbReference type="Pfam" id="PF00465"/>
    </source>
</evidence>
<dbReference type="Pfam" id="PF00465">
    <property type="entry name" value="Fe-ADH"/>
    <property type="match status" value="1"/>
</dbReference>
<gene>
    <name evidence="4" type="primary">dhaT_2</name>
    <name evidence="4" type="ORF">NCTC11679_00702</name>
</gene>
<dbReference type="AlphaFoldDB" id="A0A378BB69"/>
<dbReference type="GO" id="GO:0046872">
    <property type="term" value="F:metal ion binding"/>
    <property type="evidence" value="ECO:0007669"/>
    <property type="project" value="InterPro"/>
</dbReference>
<name>A0A378BB69_KLEPN</name>